<accession>A0A1S1N310</accession>
<proteinExistence type="predicted"/>
<protein>
    <submittedName>
        <fullName evidence="2">Uncharacterized protein</fullName>
    </submittedName>
</protein>
<dbReference type="Proteomes" id="UP000180253">
    <property type="component" value="Unassembled WGS sequence"/>
</dbReference>
<evidence type="ECO:0000313" key="3">
    <source>
        <dbReference type="Proteomes" id="UP000180253"/>
    </source>
</evidence>
<comment type="caution">
    <text evidence="2">The sequence shown here is derived from an EMBL/GenBank/DDBJ whole genome shotgun (WGS) entry which is preliminary data.</text>
</comment>
<organism evidence="2 3">
    <name type="scientific">Pseudoalteromonas byunsanensis</name>
    <dbReference type="NCBI Taxonomy" id="327939"/>
    <lineage>
        <taxon>Bacteria</taxon>
        <taxon>Pseudomonadati</taxon>
        <taxon>Pseudomonadota</taxon>
        <taxon>Gammaproteobacteria</taxon>
        <taxon>Alteromonadales</taxon>
        <taxon>Pseudoalteromonadaceae</taxon>
        <taxon>Pseudoalteromonas</taxon>
    </lineage>
</organism>
<sequence>MLENCGIIWLLCFKAKLELRIFFTKKAGTMSNASRLRGPDLCQEDDMCVWAIVFLIGLVILNLVQNLFTLNEWR</sequence>
<evidence type="ECO:0000313" key="2">
    <source>
        <dbReference type="EMBL" id="OHU94390.1"/>
    </source>
</evidence>
<keyword evidence="1" id="KW-0472">Membrane</keyword>
<keyword evidence="1" id="KW-1133">Transmembrane helix</keyword>
<gene>
    <name evidence="2" type="ORF">BIW53_15040</name>
</gene>
<keyword evidence="3" id="KW-1185">Reference proteome</keyword>
<reference evidence="2 3" key="1">
    <citation type="submission" date="2016-10" db="EMBL/GenBank/DDBJ databases">
        <title>Pseudoalteromonas amylolytica sp. nov., isolated from the surface seawater.</title>
        <authorList>
            <person name="Wu Y.-H."/>
            <person name="Cheng H."/>
            <person name="Jin X.-B."/>
            <person name="Wang C.-S."/>
            <person name="Xu X.-W."/>
        </authorList>
    </citation>
    <scope>NUCLEOTIDE SEQUENCE [LARGE SCALE GENOMIC DNA]</scope>
    <source>
        <strain evidence="2 3">JCM 12483</strain>
    </source>
</reference>
<feature type="transmembrane region" description="Helical" evidence="1">
    <location>
        <begin position="49"/>
        <end position="68"/>
    </location>
</feature>
<name>A0A1S1N310_9GAMM</name>
<evidence type="ECO:0000256" key="1">
    <source>
        <dbReference type="SAM" id="Phobius"/>
    </source>
</evidence>
<keyword evidence="1" id="KW-0812">Transmembrane</keyword>
<dbReference type="EMBL" id="MNAN01000034">
    <property type="protein sequence ID" value="OHU94390.1"/>
    <property type="molecule type" value="Genomic_DNA"/>
</dbReference>
<dbReference type="AlphaFoldDB" id="A0A1S1N310"/>